<protein>
    <submittedName>
        <fullName evidence="3">Uncharacterized protein</fullName>
    </submittedName>
</protein>
<name>A0A6A6ZK41_9PLEO</name>
<evidence type="ECO:0000256" key="2">
    <source>
        <dbReference type="SAM" id="Phobius"/>
    </source>
</evidence>
<proteinExistence type="predicted"/>
<organism evidence="3 4">
    <name type="scientific">Ophiobolus disseminans</name>
    <dbReference type="NCBI Taxonomy" id="1469910"/>
    <lineage>
        <taxon>Eukaryota</taxon>
        <taxon>Fungi</taxon>
        <taxon>Dikarya</taxon>
        <taxon>Ascomycota</taxon>
        <taxon>Pezizomycotina</taxon>
        <taxon>Dothideomycetes</taxon>
        <taxon>Pleosporomycetidae</taxon>
        <taxon>Pleosporales</taxon>
        <taxon>Pleosporineae</taxon>
        <taxon>Phaeosphaeriaceae</taxon>
        <taxon>Ophiobolus</taxon>
    </lineage>
</organism>
<keyword evidence="4" id="KW-1185">Reference proteome</keyword>
<feature type="region of interest" description="Disordered" evidence="1">
    <location>
        <begin position="137"/>
        <end position="191"/>
    </location>
</feature>
<feature type="compositionally biased region" description="Acidic residues" evidence="1">
    <location>
        <begin position="158"/>
        <end position="172"/>
    </location>
</feature>
<feature type="transmembrane region" description="Helical" evidence="2">
    <location>
        <begin position="20"/>
        <end position="43"/>
    </location>
</feature>
<reference evidence="3" key="1">
    <citation type="journal article" date="2020" name="Stud. Mycol.">
        <title>101 Dothideomycetes genomes: a test case for predicting lifestyles and emergence of pathogens.</title>
        <authorList>
            <person name="Haridas S."/>
            <person name="Albert R."/>
            <person name="Binder M."/>
            <person name="Bloem J."/>
            <person name="Labutti K."/>
            <person name="Salamov A."/>
            <person name="Andreopoulos B."/>
            <person name="Baker S."/>
            <person name="Barry K."/>
            <person name="Bills G."/>
            <person name="Bluhm B."/>
            <person name="Cannon C."/>
            <person name="Castanera R."/>
            <person name="Culley D."/>
            <person name="Daum C."/>
            <person name="Ezra D."/>
            <person name="Gonzalez J."/>
            <person name="Henrissat B."/>
            <person name="Kuo A."/>
            <person name="Liang C."/>
            <person name="Lipzen A."/>
            <person name="Lutzoni F."/>
            <person name="Magnuson J."/>
            <person name="Mondo S."/>
            <person name="Nolan M."/>
            <person name="Ohm R."/>
            <person name="Pangilinan J."/>
            <person name="Park H.-J."/>
            <person name="Ramirez L."/>
            <person name="Alfaro M."/>
            <person name="Sun H."/>
            <person name="Tritt A."/>
            <person name="Yoshinaga Y."/>
            <person name="Zwiers L.-H."/>
            <person name="Turgeon B."/>
            <person name="Goodwin S."/>
            <person name="Spatafora J."/>
            <person name="Crous P."/>
            <person name="Grigoriev I."/>
        </authorList>
    </citation>
    <scope>NUCLEOTIDE SEQUENCE</scope>
    <source>
        <strain evidence="3">CBS 113818</strain>
    </source>
</reference>
<dbReference type="EMBL" id="MU006240">
    <property type="protein sequence ID" value="KAF2820625.1"/>
    <property type="molecule type" value="Genomic_DNA"/>
</dbReference>
<keyword evidence="2" id="KW-0472">Membrane</keyword>
<sequence length="206" mass="23134">MSGYHGRSFQMIRAKLEEVFPCLLAMPVYLAGYNSIVSAWHLMKELPSRHDMLVYALTNVSLSSHHTMNAKIMVDLMDGLYRYKPRNLLEQLQTDDYKGESLTDERDIYLKLPNKNDILTQIRKDREAGVDKVEAGLETGDGEVGPSNEVVEDQQAIPEEEVPEAEGSDVGEPEVKDPVVIKQGTQEPGERSLSASVLYMLEGFFV</sequence>
<dbReference type="AlphaFoldDB" id="A0A6A6ZK41"/>
<keyword evidence="2" id="KW-0812">Transmembrane</keyword>
<evidence type="ECO:0000313" key="4">
    <source>
        <dbReference type="Proteomes" id="UP000799424"/>
    </source>
</evidence>
<gene>
    <name evidence="3" type="ORF">CC86DRAFT_374300</name>
</gene>
<evidence type="ECO:0000313" key="3">
    <source>
        <dbReference type="EMBL" id="KAF2820625.1"/>
    </source>
</evidence>
<accession>A0A6A6ZK41</accession>
<keyword evidence="2" id="KW-1133">Transmembrane helix</keyword>
<evidence type="ECO:0000256" key="1">
    <source>
        <dbReference type="SAM" id="MobiDB-lite"/>
    </source>
</evidence>
<dbReference type="Proteomes" id="UP000799424">
    <property type="component" value="Unassembled WGS sequence"/>
</dbReference>